<evidence type="ECO:0000256" key="2">
    <source>
        <dbReference type="SAM" id="Phobius"/>
    </source>
</evidence>
<proteinExistence type="predicted"/>
<accession>A0A7W3LMH0</accession>
<feature type="region of interest" description="Disordered" evidence="1">
    <location>
        <begin position="1"/>
        <end position="36"/>
    </location>
</feature>
<keyword evidence="2" id="KW-0812">Transmembrane</keyword>
<dbReference type="Proteomes" id="UP000572680">
    <property type="component" value="Unassembled WGS sequence"/>
</dbReference>
<reference evidence="3 4" key="1">
    <citation type="submission" date="2020-08" db="EMBL/GenBank/DDBJ databases">
        <title>Genomic Encyclopedia of Type Strains, Phase IV (KMG-IV): sequencing the most valuable type-strain genomes for metagenomic binning, comparative biology and taxonomic classification.</title>
        <authorList>
            <person name="Goeker M."/>
        </authorList>
    </citation>
    <scope>NUCLEOTIDE SEQUENCE [LARGE SCALE GENOMIC DNA]</scope>
    <source>
        <strain evidence="3 4">DSM 44197</strain>
    </source>
</reference>
<comment type="caution">
    <text evidence="3">The sequence shown here is derived from an EMBL/GenBank/DDBJ whole genome shotgun (WGS) entry which is preliminary data.</text>
</comment>
<sequence>MKGNNPYPLPGKSPHEPGRGPHHGPHQGPHAALPDDEWRRAQEIIDRSERTGRRILYVVLGCIALSGVLLAAFVLVLMLWADDKEPAAKKRDRTAFTVNTFYPDGERFTARINQTVETYTRLNARDLPDAAGCQAGAADAATRELLTRLKCDGRVEIALRTGANVLVSSHVLRFPDENAAKQAAAAMKYTGLRFTAGGPFKPRGGATYGDVTARGRHIAVTASSSKPQADIQRKTRRGAAMIHAETSNVLLWTDD</sequence>
<dbReference type="RefSeq" id="WP_182843153.1">
    <property type="nucleotide sequence ID" value="NZ_BAAALP010000023.1"/>
</dbReference>
<organism evidence="3 4">
    <name type="scientific">Actinomadura namibiensis</name>
    <dbReference type="NCBI Taxonomy" id="182080"/>
    <lineage>
        <taxon>Bacteria</taxon>
        <taxon>Bacillati</taxon>
        <taxon>Actinomycetota</taxon>
        <taxon>Actinomycetes</taxon>
        <taxon>Streptosporangiales</taxon>
        <taxon>Thermomonosporaceae</taxon>
        <taxon>Actinomadura</taxon>
    </lineage>
</organism>
<evidence type="ECO:0000313" key="4">
    <source>
        <dbReference type="Proteomes" id="UP000572680"/>
    </source>
</evidence>
<evidence type="ECO:0000256" key="1">
    <source>
        <dbReference type="SAM" id="MobiDB-lite"/>
    </source>
</evidence>
<keyword evidence="2" id="KW-1133">Transmembrane helix</keyword>
<protein>
    <submittedName>
        <fullName evidence="3">Uncharacterized protein</fullName>
    </submittedName>
</protein>
<keyword evidence="2" id="KW-0472">Membrane</keyword>
<keyword evidence="4" id="KW-1185">Reference proteome</keyword>
<dbReference type="AlphaFoldDB" id="A0A7W3LMH0"/>
<feature type="transmembrane region" description="Helical" evidence="2">
    <location>
        <begin position="55"/>
        <end position="81"/>
    </location>
</feature>
<name>A0A7W3LMH0_ACTNM</name>
<evidence type="ECO:0000313" key="3">
    <source>
        <dbReference type="EMBL" id="MBA8950812.1"/>
    </source>
</evidence>
<dbReference type="EMBL" id="JACJIA010000002">
    <property type="protein sequence ID" value="MBA8950812.1"/>
    <property type="molecule type" value="Genomic_DNA"/>
</dbReference>
<gene>
    <name evidence="3" type="ORF">HNR61_002425</name>
</gene>